<name>A0A3N4HZU1_ASCIM</name>
<dbReference type="InterPro" id="IPR013957">
    <property type="entry name" value="SNRNP27"/>
</dbReference>
<proteinExistence type="inferred from homology"/>
<dbReference type="EMBL" id="ML119727">
    <property type="protein sequence ID" value="RPA77390.1"/>
    <property type="molecule type" value="Genomic_DNA"/>
</dbReference>
<dbReference type="GO" id="GO:0008380">
    <property type="term" value="P:RNA splicing"/>
    <property type="evidence" value="ECO:0007669"/>
    <property type="project" value="UniProtKB-KW"/>
</dbReference>
<keyword evidence="11" id="KW-1185">Reference proteome</keyword>
<gene>
    <name evidence="10" type="ORF">BJ508DRAFT_212820</name>
</gene>
<evidence type="ECO:0000256" key="5">
    <source>
        <dbReference type="ARBA" id="ARBA00022664"/>
    </source>
</evidence>
<comment type="similarity">
    <text evidence="3">Belongs to the SNUT3 family.</text>
</comment>
<evidence type="ECO:0000256" key="7">
    <source>
        <dbReference type="ARBA" id="ARBA00023242"/>
    </source>
</evidence>
<dbReference type="GO" id="GO:0071011">
    <property type="term" value="C:precatalytic spliceosome"/>
    <property type="evidence" value="ECO:0007669"/>
    <property type="project" value="TreeGrafter"/>
</dbReference>
<dbReference type="Proteomes" id="UP000275078">
    <property type="component" value="Unassembled WGS sequence"/>
</dbReference>
<evidence type="ECO:0000313" key="11">
    <source>
        <dbReference type="Proteomes" id="UP000275078"/>
    </source>
</evidence>
<dbReference type="PANTHER" id="PTHR31077:SF1">
    <property type="entry name" value="U4_U6.U5 SMALL NUCLEAR RIBONUCLEOPROTEIN 27 KDA PROTEIN"/>
    <property type="match status" value="1"/>
</dbReference>
<evidence type="ECO:0000256" key="8">
    <source>
        <dbReference type="SAM" id="MobiDB-lite"/>
    </source>
</evidence>
<keyword evidence="6" id="KW-0508">mRNA splicing</keyword>
<dbReference type="PANTHER" id="PTHR31077">
    <property type="entry name" value="U4/U6.U5 SMALL NUCLEAR RIBONUCLEOPROTEIN 27 KDA PROTEIN"/>
    <property type="match status" value="1"/>
</dbReference>
<comment type="function">
    <text evidence="1">May play a role in mRNA splicing.</text>
</comment>
<dbReference type="Pfam" id="PF08648">
    <property type="entry name" value="SNRNP27"/>
    <property type="match status" value="1"/>
</dbReference>
<evidence type="ECO:0000256" key="1">
    <source>
        <dbReference type="ARBA" id="ARBA00003632"/>
    </source>
</evidence>
<reference evidence="10 11" key="1">
    <citation type="journal article" date="2018" name="Nat. Ecol. Evol.">
        <title>Pezizomycetes genomes reveal the molecular basis of ectomycorrhizal truffle lifestyle.</title>
        <authorList>
            <person name="Murat C."/>
            <person name="Payen T."/>
            <person name="Noel B."/>
            <person name="Kuo A."/>
            <person name="Morin E."/>
            <person name="Chen J."/>
            <person name="Kohler A."/>
            <person name="Krizsan K."/>
            <person name="Balestrini R."/>
            <person name="Da Silva C."/>
            <person name="Montanini B."/>
            <person name="Hainaut M."/>
            <person name="Levati E."/>
            <person name="Barry K.W."/>
            <person name="Belfiori B."/>
            <person name="Cichocki N."/>
            <person name="Clum A."/>
            <person name="Dockter R.B."/>
            <person name="Fauchery L."/>
            <person name="Guy J."/>
            <person name="Iotti M."/>
            <person name="Le Tacon F."/>
            <person name="Lindquist E.A."/>
            <person name="Lipzen A."/>
            <person name="Malagnac F."/>
            <person name="Mello A."/>
            <person name="Molinier V."/>
            <person name="Miyauchi S."/>
            <person name="Poulain J."/>
            <person name="Riccioni C."/>
            <person name="Rubini A."/>
            <person name="Sitrit Y."/>
            <person name="Splivallo R."/>
            <person name="Traeger S."/>
            <person name="Wang M."/>
            <person name="Zifcakova L."/>
            <person name="Wipf D."/>
            <person name="Zambonelli A."/>
            <person name="Paolocci F."/>
            <person name="Nowrousian M."/>
            <person name="Ottonello S."/>
            <person name="Baldrian P."/>
            <person name="Spatafora J.W."/>
            <person name="Henrissat B."/>
            <person name="Nagy L.G."/>
            <person name="Aury J.M."/>
            <person name="Wincker P."/>
            <person name="Grigoriev I.V."/>
            <person name="Bonfante P."/>
            <person name="Martin F.M."/>
        </authorList>
    </citation>
    <scope>NUCLEOTIDE SEQUENCE [LARGE SCALE GENOMIC DNA]</scope>
    <source>
        <strain evidence="10 11">RN42</strain>
    </source>
</reference>
<evidence type="ECO:0000256" key="2">
    <source>
        <dbReference type="ARBA" id="ARBA00004123"/>
    </source>
</evidence>
<comment type="subunit">
    <text evidence="4">Part of a tri-snRNP complex.</text>
</comment>
<dbReference type="STRING" id="1160509.A0A3N4HZU1"/>
<evidence type="ECO:0000256" key="3">
    <source>
        <dbReference type="ARBA" id="ARBA00008218"/>
    </source>
</evidence>
<keyword evidence="5" id="KW-0507">mRNA processing</keyword>
<evidence type="ECO:0000313" key="10">
    <source>
        <dbReference type="EMBL" id="RPA77390.1"/>
    </source>
</evidence>
<evidence type="ECO:0000256" key="4">
    <source>
        <dbReference type="ARBA" id="ARBA00011825"/>
    </source>
</evidence>
<dbReference type="AlphaFoldDB" id="A0A3N4HZU1"/>
<comment type="subcellular location">
    <subcellularLocation>
        <location evidence="2">Nucleus</location>
    </subcellularLocation>
</comment>
<dbReference type="OrthoDB" id="21368at2759"/>
<protein>
    <submittedName>
        <fullName evidence="10">DUF1777-domain-containing protein</fullName>
    </submittedName>
</protein>
<evidence type="ECO:0000259" key="9">
    <source>
        <dbReference type="Pfam" id="PF08648"/>
    </source>
</evidence>
<sequence length="72" mass="8116">MKEDKSDGEESVVAEDDDQEEMMKLMGFGGFDTTKNKKVQGNNAGAVYKQKKTEYRQYMNRVGGFNRALSPS</sequence>
<organism evidence="10 11">
    <name type="scientific">Ascobolus immersus RN42</name>
    <dbReference type="NCBI Taxonomy" id="1160509"/>
    <lineage>
        <taxon>Eukaryota</taxon>
        <taxon>Fungi</taxon>
        <taxon>Dikarya</taxon>
        <taxon>Ascomycota</taxon>
        <taxon>Pezizomycotina</taxon>
        <taxon>Pezizomycetes</taxon>
        <taxon>Pezizales</taxon>
        <taxon>Ascobolaceae</taxon>
        <taxon>Ascobolus</taxon>
    </lineage>
</organism>
<keyword evidence="7" id="KW-0539">Nucleus</keyword>
<feature type="region of interest" description="Disordered" evidence="8">
    <location>
        <begin position="1"/>
        <end position="20"/>
    </location>
</feature>
<dbReference type="GO" id="GO:0006397">
    <property type="term" value="P:mRNA processing"/>
    <property type="evidence" value="ECO:0007669"/>
    <property type="project" value="UniProtKB-KW"/>
</dbReference>
<accession>A0A3N4HZU1</accession>
<feature type="domain" description="U4/U6.U5 small nuclear ribonucleoprotein 27kDa protein" evidence="9">
    <location>
        <begin position="17"/>
        <end position="71"/>
    </location>
</feature>
<evidence type="ECO:0000256" key="6">
    <source>
        <dbReference type="ARBA" id="ARBA00023187"/>
    </source>
</evidence>